<dbReference type="eggNOG" id="ENOG502Z83E">
    <property type="taxonomic scope" value="Bacteria"/>
</dbReference>
<dbReference type="STRING" id="1527444.ucyna2_00114"/>
<evidence type="ECO:0000313" key="1">
    <source>
        <dbReference type="EMBL" id="KFF42054.1"/>
    </source>
</evidence>
<dbReference type="EMBL" id="JPSP01000001">
    <property type="protein sequence ID" value="KFF42054.1"/>
    <property type="molecule type" value="Genomic_DNA"/>
</dbReference>
<sequence>MNKRMIYQRWFLTIILGCGLSLSKYIPVNAENPSDIPVELQKVIRQVDDAANLRDLERIKSFYSSQYRTTDGLTLKKLTEGVNKFWTDYPNLKYRTEILSWEKKGKNLFVKILTTVTGNRISNGREIKLESTVKSYQSFQGNQIIKQEILSETTKLTSGERPPKVIVNLPLTVKVGEAFDFDVILSEPLEDNLLAGMAISEEINIDNYLNPPKIPLKLLKSGGLFKRIPAQDKPQDQWLSSILVRNDGITMITKRVKIIP</sequence>
<organism evidence="1 2">
    <name type="scientific">Candidatus Atelocyanobacterium thalassa isolate SIO64986</name>
    <dbReference type="NCBI Taxonomy" id="1527444"/>
    <lineage>
        <taxon>Bacteria</taxon>
        <taxon>Bacillati</taxon>
        <taxon>Cyanobacteriota</taxon>
        <taxon>Cyanophyceae</taxon>
        <taxon>Oscillatoriophycideae</taxon>
        <taxon>Chroococcales</taxon>
        <taxon>Aphanothecaceae</taxon>
        <taxon>Candidatus Atelocyanobacterium</taxon>
        <taxon>Candidatus Atelocyanobacterium thalassae</taxon>
    </lineage>
</organism>
<evidence type="ECO:0000313" key="2">
    <source>
        <dbReference type="Proteomes" id="UP000028922"/>
    </source>
</evidence>
<protein>
    <recommendedName>
        <fullName evidence="3">Nuclear transport factor 2 family protein</fullName>
    </recommendedName>
</protein>
<proteinExistence type="predicted"/>
<name>A0A086CIP0_9CHRO</name>
<comment type="caution">
    <text evidence="1">The sequence shown here is derived from an EMBL/GenBank/DDBJ whole genome shotgun (WGS) entry which is preliminary data.</text>
</comment>
<dbReference type="AlphaFoldDB" id="A0A086CIP0"/>
<accession>A0A086CIP0</accession>
<dbReference type="Proteomes" id="UP000028922">
    <property type="component" value="Unassembled WGS sequence"/>
</dbReference>
<gene>
    <name evidence="1" type="ORF">ucyna2_00114</name>
</gene>
<reference evidence="1 2" key="1">
    <citation type="submission" date="2014-08" db="EMBL/GenBank/DDBJ databases">
        <title>Comparative genomics reveals surprising divergence of two closely related strains of uncultivated UCYN-A cyanobacteria.</title>
        <authorList>
            <person name="Bombar D."/>
            <person name="Heller P."/>
            <person name="Sanchez-Baracaldo P."/>
            <person name="Carter B.J."/>
            <person name="Zert J.P."/>
        </authorList>
    </citation>
    <scope>NUCLEOTIDE SEQUENCE [LARGE SCALE GENOMIC DNA]</scope>
</reference>
<evidence type="ECO:0008006" key="3">
    <source>
        <dbReference type="Google" id="ProtNLM"/>
    </source>
</evidence>